<dbReference type="Proteomes" id="UP000035331">
    <property type="component" value="Chromosome"/>
</dbReference>
<reference evidence="3" key="1">
    <citation type="submission" date="2014-06" db="EMBL/GenBank/DDBJ databases">
        <title>The complete genome sequence of Methanosarcina barkeri CM1.</title>
        <authorList>
            <consortium name="Pastoral Greenhouse Gas Research Consortium"/>
            <person name="Lambie S.C."/>
            <person name="Leahy S.C."/>
            <person name="Kelly W.J."/>
            <person name="Li D."/>
            <person name="Reilly K."/>
            <person name="Attwood G.T."/>
            <person name="Altermann E."/>
        </authorList>
    </citation>
    <scope>NUCLEOTIDE SEQUENCE [LARGE SCALE GENOMIC DNA]</scope>
    <source>
        <strain evidence="3">CM1</strain>
    </source>
</reference>
<dbReference type="EMBL" id="CP008746">
    <property type="protein sequence ID" value="AKJ37610.1"/>
    <property type="molecule type" value="Genomic_DNA"/>
</dbReference>
<dbReference type="PATRIC" id="fig|796385.3.peg.621"/>
<organism evidence="2 3">
    <name type="scientific">Methanosarcina barkeri CM1</name>
    <dbReference type="NCBI Taxonomy" id="796385"/>
    <lineage>
        <taxon>Archaea</taxon>
        <taxon>Methanobacteriati</taxon>
        <taxon>Methanobacteriota</taxon>
        <taxon>Stenosarchaea group</taxon>
        <taxon>Methanomicrobia</taxon>
        <taxon>Methanosarcinales</taxon>
        <taxon>Methanosarcinaceae</taxon>
        <taxon>Methanosarcina</taxon>
    </lineage>
</organism>
<reference evidence="2 3" key="2">
    <citation type="journal article" date="2015" name="Stand. Genomic Sci.">
        <title>The complete genome sequence of the rumen methanogen Methanosarcina barkeri CM1.</title>
        <authorList>
            <person name="Lambie S.C."/>
            <person name="Kelly W.J."/>
            <person name="Leahy S.C."/>
            <person name="Li D."/>
            <person name="Reilly K."/>
            <person name="McAllister T.A."/>
            <person name="Valle E.R."/>
            <person name="Attwood G.T."/>
            <person name="Altermann E."/>
        </authorList>
    </citation>
    <scope>NUCLEOTIDE SEQUENCE [LARGE SCALE GENOMIC DNA]</scope>
    <source>
        <strain evidence="2 3">CM1</strain>
    </source>
</reference>
<name>A0A0G3CAE1_METBA</name>
<keyword evidence="1" id="KW-0812">Transmembrane</keyword>
<gene>
    <name evidence="2" type="ORF">MCM1_0507</name>
</gene>
<protein>
    <recommendedName>
        <fullName evidence="4">Transposase</fullName>
    </recommendedName>
</protein>
<proteinExistence type="predicted"/>
<sequence length="62" mass="7185">MGKNYCINMAESIGNLLSTLKQNIPYFKDHDISSEVMLGALLHLFLIICFIVLFYLLVRKFM</sequence>
<accession>A0A0G3CAE1</accession>
<evidence type="ECO:0000313" key="2">
    <source>
        <dbReference type="EMBL" id="AKJ37610.1"/>
    </source>
</evidence>
<keyword evidence="1" id="KW-0472">Membrane</keyword>
<dbReference type="AlphaFoldDB" id="A0A0G3CAE1"/>
<evidence type="ECO:0008006" key="4">
    <source>
        <dbReference type="Google" id="ProtNLM"/>
    </source>
</evidence>
<evidence type="ECO:0000313" key="3">
    <source>
        <dbReference type="Proteomes" id="UP000035331"/>
    </source>
</evidence>
<feature type="transmembrane region" description="Helical" evidence="1">
    <location>
        <begin position="36"/>
        <end position="58"/>
    </location>
</feature>
<keyword evidence="1" id="KW-1133">Transmembrane helix</keyword>
<evidence type="ECO:0000256" key="1">
    <source>
        <dbReference type="SAM" id="Phobius"/>
    </source>
</evidence>